<accession>A0ABT5JV48</accession>
<proteinExistence type="predicted"/>
<protein>
    <submittedName>
        <fullName evidence="2">Uncharacterized protein</fullName>
    </submittedName>
</protein>
<evidence type="ECO:0000313" key="2">
    <source>
        <dbReference type="EMBL" id="MDC8756620.1"/>
    </source>
</evidence>
<dbReference type="Proteomes" id="UP001221208">
    <property type="component" value="Unassembled WGS sequence"/>
</dbReference>
<evidence type="ECO:0000256" key="1">
    <source>
        <dbReference type="SAM" id="SignalP"/>
    </source>
</evidence>
<keyword evidence="3" id="KW-1185">Reference proteome</keyword>
<feature type="signal peptide" evidence="1">
    <location>
        <begin position="1"/>
        <end position="18"/>
    </location>
</feature>
<gene>
    <name evidence="2" type="ORF">OIK44_03330</name>
</gene>
<keyword evidence="1" id="KW-0732">Signal</keyword>
<organism evidence="2 3">
    <name type="scientific">Janthinobacterium fluminis</name>
    <dbReference type="NCBI Taxonomy" id="2987524"/>
    <lineage>
        <taxon>Bacteria</taxon>
        <taxon>Pseudomonadati</taxon>
        <taxon>Pseudomonadota</taxon>
        <taxon>Betaproteobacteria</taxon>
        <taxon>Burkholderiales</taxon>
        <taxon>Oxalobacteraceae</taxon>
        <taxon>Janthinobacterium</taxon>
    </lineage>
</organism>
<name>A0ABT5JV48_9BURK</name>
<comment type="caution">
    <text evidence="2">The sequence shown here is derived from an EMBL/GenBank/DDBJ whole genome shotgun (WGS) entry which is preliminary data.</text>
</comment>
<dbReference type="RefSeq" id="WP_273669256.1">
    <property type="nucleotide sequence ID" value="NZ_JAQQXR010000001.1"/>
</dbReference>
<evidence type="ECO:0000313" key="3">
    <source>
        <dbReference type="Proteomes" id="UP001221208"/>
    </source>
</evidence>
<sequence length="289" mass="31762">MISIVHTGLAVAALFLSAAAPTTSVHLGTEEFGLSPKQLVVAIDKVESLISACMREQGFEYVAADFNTVRRGMASDKKLPGMSEREFIAKYGYGVSTLYTGEPPQLAKGYSPGKEGLGARNVDIYRKLSPQSQVAYDRALFGANSGATFAVSLEMENFAFTGGCTKKAVEQVFQPDQLKDTYYNPKDALVNKDPRMQAVLRKFAAEMRKAGYDYTHPDNVEQDIYKRLAALTRGGAIPVSQMTPEQRAALKQLQAYELQVAQKSVQLSEDLVDPVKDKIEEELFGRTPQ</sequence>
<reference evidence="2 3" key="1">
    <citation type="submission" date="2022-10" db="EMBL/GenBank/DDBJ databases">
        <title>Janthinobacterium sp. hw3 Genome sequencing.</title>
        <authorList>
            <person name="Park S."/>
        </authorList>
    </citation>
    <scope>NUCLEOTIDE SEQUENCE [LARGE SCALE GENOMIC DNA]</scope>
    <source>
        <strain evidence="3">hw3</strain>
    </source>
</reference>
<dbReference type="EMBL" id="JAQQXR010000001">
    <property type="protein sequence ID" value="MDC8756620.1"/>
    <property type="molecule type" value="Genomic_DNA"/>
</dbReference>
<feature type="chain" id="PRO_5045801553" evidence="1">
    <location>
        <begin position="19"/>
        <end position="289"/>
    </location>
</feature>